<proteinExistence type="predicted"/>
<keyword evidence="1" id="KW-0472">Membrane</keyword>
<keyword evidence="1" id="KW-0812">Transmembrane</keyword>
<evidence type="ECO:0000256" key="1">
    <source>
        <dbReference type="SAM" id="Phobius"/>
    </source>
</evidence>
<gene>
    <name evidence="2" type="ORF">BC6307_17800</name>
</gene>
<feature type="transmembrane region" description="Helical" evidence="1">
    <location>
        <begin position="6"/>
        <end position="25"/>
    </location>
</feature>
<evidence type="ECO:0000313" key="3">
    <source>
        <dbReference type="Proteomes" id="UP000215224"/>
    </source>
</evidence>
<keyword evidence="3" id="KW-1185">Reference proteome</keyword>
<evidence type="ECO:0000313" key="2">
    <source>
        <dbReference type="EMBL" id="AST92982.1"/>
    </source>
</evidence>
<dbReference type="RefSeq" id="WP_066412496.1">
    <property type="nucleotide sequence ID" value="NZ_CP018866.1"/>
</dbReference>
<name>A0A223KU14_9BACI</name>
<dbReference type="Proteomes" id="UP000215224">
    <property type="component" value="Chromosome"/>
</dbReference>
<organism evidence="2 3">
    <name type="scientific">Sutcliffiella cohnii</name>
    <dbReference type="NCBI Taxonomy" id="33932"/>
    <lineage>
        <taxon>Bacteria</taxon>
        <taxon>Bacillati</taxon>
        <taxon>Bacillota</taxon>
        <taxon>Bacilli</taxon>
        <taxon>Bacillales</taxon>
        <taxon>Bacillaceae</taxon>
        <taxon>Sutcliffiella</taxon>
    </lineage>
</organism>
<sequence length="60" mass="6681">MDLVKNVAMIVALMSSVGLFLYAYFEGIKLFEKKGKVRGEGVIFSFTLAMIFAIFANKLV</sequence>
<dbReference type="EMBL" id="CP018866">
    <property type="protein sequence ID" value="AST92982.1"/>
    <property type="molecule type" value="Genomic_DNA"/>
</dbReference>
<feature type="transmembrane region" description="Helical" evidence="1">
    <location>
        <begin position="37"/>
        <end position="56"/>
    </location>
</feature>
<dbReference type="AlphaFoldDB" id="A0A223KU14"/>
<reference evidence="2 3" key="1">
    <citation type="submission" date="2016-12" db="EMBL/GenBank/DDBJ databases">
        <title>The whole genome sequencing and assembly of Bacillus cohnii DSM 6307T strain.</title>
        <authorList>
            <person name="Lee Y.-J."/>
            <person name="Yi H."/>
            <person name="Bahn Y.-S."/>
            <person name="Kim J.F."/>
            <person name="Lee D.-W."/>
        </authorList>
    </citation>
    <scope>NUCLEOTIDE SEQUENCE [LARGE SCALE GENOMIC DNA]</scope>
    <source>
        <strain evidence="2 3">DSM 6307</strain>
    </source>
</reference>
<accession>A0A223KU14</accession>
<dbReference type="KEGG" id="bcoh:BC6307_17800"/>
<protein>
    <submittedName>
        <fullName evidence="2">Uncharacterized protein</fullName>
    </submittedName>
</protein>
<keyword evidence="1" id="KW-1133">Transmembrane helix</keyword>